<reference evidence="7" key="1">
    <citation type="journal article" date="2019" name="Int. J. Syst. Evol. Microbiol.">
        <title>The Global Catalogue of Microorganisms (GCM) 10K type strain sequencing project: providing services to taxonomists for standard genome sequencing and annotation.</title>
        <authorList>
            <consortium name="The Broad Institute Genomics Platform"/>
            <consortium name="The Broad Institute Genome Sequencing Center for Infectious Disease"/>
            <person name="Wu L."/>
            <person name="Ma J."/>
        </authorList>
    </citation>
    <scope>NUCLEOTIDE SEQUENCE [LARGE SCALE GENOMIC DNA]</scope>
    <source>
        <strain evidence="7">KCTC 42423</strain>
    </source>
</reference>
<gene>
    <name evidence="6" type="ORF">ACFSTE_00290</name>
</gene>
<evidence type="ECO:0000256" key="1">
    <source>
        <dbReference type="ARBA" id="ARBA00022793"/>
    </source>
</evidence>
<protein>
    <submittedName>
        <fullName evidence="6">Phophatidylserine decarboxylase associated domain-containing protein</fullName>
    </submittedName>
</protein>
<proteinExistence type="predicted"/>
<evidence type="ECO:0000313" key="6">
    <source>
        <dbReference type="EMBL" id="MFD2589247.1"/>
    </source>
</evidence>
<keyword evidence="4" id="KW-0670">Pyruvate</keyword>
<evidence type="ECO:0000313" key="7">
    <source>
        <dbReference type="Proteomes" id="UP001597459"/>
    </source>
</evidence>
<feature type="domain" description="L-tryptophan decarboxylase PsiD-like" evidence="5">
    <location>
        <begin position="62"/>
        <end position="198"/>
    </location>
</feature>
<evidence type="ECO:0000256" key="3">
    <source>
        <dbReference type="ARBA" id="ARBA00023239"/>
    </source>
</evidence>
<dbReference type="InterPro" id="IPR003817">
    <property type="entry name" value="PS_Dcarbxylase"/>
</dbReference>
<dbReference type="Proteomes" id="UP001597459">
    <property type="component" value="Unassembled WGS sequence"/>
</dbReference>
<keyword evidence="1" id="KW-0210">Decarboxylase</keyword>
<organism evidence="6 7">
    <name type="scientific">Aquimarina hainanensis</name>
    <dbReference type="NCBI Taxonomy" id="1578017"/>
    <lineage>
        <taxon>Bacteria</taxon>
        <taxon>Pseudomonadati</taxon>
        <taxon>Bacteroidota</taxon>
        <taxon>Flavobacteriia</taxon>
        <taxon>Flavobacteriales</taxon>
        <taxon>Flavobacteriaceae</taxon>
        <taxon>Aquimarina</taxon>
    </lineage>
</organism>
<dbReference type="PANTHER" id="PTHR10067:SF9">
    <property type="entry name" value="PHOSPHATIDYLSERINE DECARBOXYLASE FAMILY PROTEIN (AFU_ORTHOLOGUE AFUA_7G01730)"/>
    <property type="match status" value="1"/>
</dbReference>
<comment type="caution">
    <text evidence="6">The sequence shown here is derived from an EMBL/GenBank/DDBJ whole genome shotgun (WGS) entry which is preliminary data.</text>
</comment>
<dbReference type="Pfam" id="PF12588">
    <property type="entry name" value="PSDC"/>
    <property type="match status" value="1"/>
</dbReference>
<accession>A0ABW5N176</accession>
<name>A0ABW5N176_9FLAO</name>
<sequence>MNEHGISTYEETETISRAVEQVSQKRYKYFNINVGWLPERGSPSLQKYLNKVLTKKRTTLAPCIQALDDFIESNPVIKYLVDNACKENANILASGLPEVTSDKVPRIRDKDDLLHTFNAILTEAPQFIDYDLVGLPFSAYVVGIDPTLSGSTLFRLPMFNQYMANILNEWNTFLDSPASNVGFRHENEQWLSTTAKEQYDFPIWKKDSETLPYWKSWNSFFTREFKDRNKERPISDPMSNRTLICPNDGSMYRWRANIKKKDVFWFKDMQYSLSDILSSSVPEQQELIDQHDLINIFSGGYIFQTYLNPYNFHRWWCPANATVLFTPFVVPGCFFNKLVLPDFGGATTASLPYLAEVNARGIIVFKTKEYGHICCIPLGMSEVSTISFDSNLVAGATVTKGQEMGMFNYGGSSFAVIYERLPGKKLIFENSDGVPYDQDPVVASGSSGTGGEVTLIGAKIGMWKTVILNQSLDLSVAAPIPTSQLSIAGYTHAQYNETYATWALLHKGVIDFQLYVDEPVYFNLKMSVCAALVDGVANAPATVRVNGVVVCRIAPKDGNFSTATQLVADYLLTTGQNIIAISLDDQATGQLFINNITIGA</sequence>
<keyword evidence="2" id="KW-0865">Zymogen</keyword>
<evidence type="ECO:0000256" key="4">
    <source>
        <dbReference type="ARBA" id="ARBA00023317"/>
    </source>
</evidence>
<dbReference type="Pfam" id="PF02666">
    <property type="entry name" value="PS_Dcarbxylase"/>
    <property type="match status" value="1"/>
</dbReference>
<dbReference type="RefSeq" id="WP_378257847.1">
    <property type="nucleotide sequence ID" value="NZ_JBHSJV010000001.1"/>
</dbReference>
<evidence type="ECO:0000259" key="5">
    <source>
        <dbReference type="Pfam" id="PF12588"/>
    </source>
</evidence>
<keyword evidence="3" id="KW-0456">Lyase</keyword>
<evidence type="ECO:0000256" key="2">
    <source>
        <dbReference type="ARBA" id="ARBA00023145"/>
    </source>
</evidence>
<dbReference type="EMBL" id="JBHULX010000001">
    <property type="protein sequence ID" value="MFD2589247.1"/>
    <property type="molecule type" value="Genomic_DNA"/>
</dbReference>
<dbReference type="PANTHER" id="PTHR10067">
    <property type="entry name" value="PHOSPHATIDYLSERINE DECARBOXYLASE"/>
    <property type="match status" value="1"/>
</dbReference>
<dbReference type="InterPro" id="IPR022237">
    <property type="entry name" value="PsiD-like"/>
</dbReference>
<keyword evidence="7" id="KW-1185">Reference proteome</keyword>